<name>A0A508SSX0_9BRAD</name>
<dbReference type="Pfam" id="PF01904">
    <property type="entry name" value="DUF72"/>
    <property type="match status" value="1"/>
</dbReference>
<evidence type="ECO:0008006" key="3">
    <source>
        <dbReference type="Google" id="ProtNLM"/>
    </source>
</evidence>
<dbReference type="Gene3D" id="3.20.20.410">
    <property type="entry name" value="Protein of unknown function UPF0759"/>
    <property type="match status" value="1"/>
</dbReference>
<protein>
    <recommendedName>
        <fullName evidence="3">DUF72 domain-containing protein</fullName>
    </recommendedName>
</protein>
<reference evidence="1" key="1">
    <citation type="submission" date="2019-02" db="EMBL/GenBank/DDBJ databases">
        <authorList>
            <person name="Pothier F.J."/>
        </authorList>
    </citation>
    <scope>NUCLEOTIDE SEQUENCE</scope>
    <source>
        <strain evidence="1">CI-1B</strain>
    </source>
</reference>
<dbReference type="RefSeq" id="WP_430649998.1">
    <property type="nucleotide sequence ID" value="NZ_CAADFC020000004.1"/>
</dbReference>
<dbReference type="AlphaFoldDB" id="A0A508SSX0"/>
<evidence type="ECO:0000313" key="2">
    <source>
        <dbReference type="Proteomes" id="UP000328092"/>
    </source>
</evidence>
<dbReference type="PANTHER" id="PTHR30348:SF4">
    <property type="entry name" value="DUF72 DOMAIN-CONTAINING PROTEIN"/>
    <property type="match status" value="1"/>
</dbReference>
<sequence length="284" mass="31806">MSAVVAKAPSKTTNTKTTKTDAGNIYIGVGGWTFEPWRGVFYPEKLAQSKELSYAASKLTSIEINGTYYGSQKPESFRKWASEVPDGFIFSLKGPRFATNRRVLAEAGDSVKRFYDSGVLELKDRLGPVLWQFAPTKKFDGADFGKFLELLPRKLEGRALRHVVEVRHDSFRVPEFIALLREHQVPVVFAEHGKYPAIADIASDFVYARLQKGNDELKTCYPPKQLDAWAKRLQDWAGGGEPDDLPRVDNTAPKKAPRDVFAYVIHEGKIRAPAGAMELIERVS</sequence>
<dbReference type="EMBL" id="CAADFC020000004">
    <property type="protein sequence ID" value="VIO65975.1"/>
    <property type="molecule type" value="Genomic_DNA"/>
</dbReference>
<comment type="caution">
    <text evidence="1">The sequence shown here is derived from an EMBL/GenBank/DDBJ whole genome shotgun (WGS) entry which is preliminary data.</text>
</comment>
<accession>A0A508SSX0</accession>
<proteinExistence type="predicted"/>
<dbReference type="InterPro" id="IPR036520">
    <property type="entry name" value="UPF0759_sf"/>
</dbReference>
<keyword evidence="2" id="KW-1185">Reference proteome</keyword>
<evidence type="ECO:0000313" key="1">
    <source>
        <dbReference type="EMBL" id="VIO65975.1"/>
    </source>
</evidence>
<dbReference type="InterPro" id="IPR002763">
    <property type="entry name" value="DUF72"/>
</dbReference>
<dbReference type="PANTHER" id="PTHR30348">
    <property type="entry name" value="UNCHARACTERIZED PROTEIN YECE"/>
    <property type="match status" value="1"/>
</dbReference>
<dbReference type="Proteomes" id="UP000328092">
    <property type="component" value="Unassembled WGS sequence"/>
</dbReference>
<gene>
    <name evidence="1" type="ORF">CI1B_10860</name>
</gene>
<organism evidence="1 2">
    <name type="scientific">Bradyrhizobium ivorense</name>
    <dbReference type="NCBI Taxonomy" id="2511166"/>
    <lineage>
        <taxon>Bacteria</taxon>
        <taxon>Pseudomonadati</taxon>
        <taxon>Pseudomonadota</taxon>
        <taxon>Alphaproteobacteria</taxon>
        <taxon>Hyphomicrobiales</taxon>
        <taxon>Nitrobacteraceae</taxon>
        <taxon>Bradyrhizobium</taxon>
    </lineage>
</organism>
<dbReference type="SUPFAM" id="SSF117396">
    <property type="entry name" value="TM1631-like"/>
    <property type="match status" value="1"/>
</dbReference>